<dbReference type="OrthoDB" id="7933078at2759"/>
<keyword evidence="4" id="KW-1185">Reference proteome</keyword>
<sequence length="108" mass="12010">MDDEAAEDKEGKQLKRTDKGTPPKNGSVSGSKDEHLASGERGESRRFDFSNASIRAAFVRKVFAIVTVMLLVNIAMVAPAIFVKELRQFMQENGWLNILAMLVKPFNP</sequence>
<gene>
    <name evidence="3" type="ORF">HPBE_LOCUS18233</name>
</gene>
<dbReference type="AlphaFoldDB" id="A0A183G8M3"/>
<evidence type="ECO:0000313" key="3">
    <source>
        <dbReference type="EMBL" id="VDP10941.1"/>
    </source>
</evidence>
<accession>A0A3P8AK62</accession>
<dbReference type="EMBL" id="UZAH01030554">
    <property type="protein sequence ID" value="VDP10941.1"/>
    <property type="molecule type" value="Genomic_DNA"/>
</dbReference>
<feature type="compositionally biased region" description="Basic and acidic residues" evidence="1">
    <location>
        <begin position="8"/>
        <end position="21"/>
    </location>
</feature>
<protein>
    <submittedName>
        <fullName evidence="5">Ion_trans_N domain-containing protein</fullName>
    </submittedName>
</protein>
<accession>A0A183G8M3</accession>
<dbReference type="Proteomes" id="UP000050761">
    <property type="component" value="Unassembled WGS sequence"/>
</dbReference>
<dbReference type="WBParaSite" id="HPBE_0001823401-mRNA-1">
    <property type="protein sequence ID" value="HPBE_0001823401-mRNA-1"/>
    <property type="gene ID" value="HPBE_0001823401"/>
</dbReference>
<proteinExistence type="predicted"/>
<feature type="region of interest" description="Disordered" evidence="1">
    <location>
        <begin position="1"/>
        <end position="43"/>
    </location>
</feature>
<feature type="compositionally biased region" description="Basic and acidic residues" evidence="1">
    <location>
        <begin position="31"/>
        <end position="43"/>
    </location>
</feature>
<keyword evidence="2" id="KW-0812">Transmembrane</keyword>
<organism evidence="4 5">
    <name type="scientific">Heligmosomoides polygyrus</name>
    <name type="common">Parasitic roundworm</name>
    <dbReference type="NCBI Taxonomy" id="6339"/>
    <lineage>
        <taxon>Eukaryota</taxon>
        <taxon>Metazoa</taxon>
        <taxon>Ecdysozoa</taxon>
        <taxon>Nematoda</taxon>
        <taxon>Chromadorea</taxon>
        <taxon>Rhabditida</taxon>
        <taxon>Rhabditina</taxon>
        <taxon>Rhabditomorpha</taxon>
        <taxon>Strongyloidea</taxon>
        <taxon>Heligmosomidae</taxon>
        <taxon>Heligmosomoides</taxon>
    </lineage>
</organism>
<evidence type="ECO:0000256" key="1">
    <source>
        <dbReference type="SAM" id="MobiDB-lite"/>
    </source>
</evidence>
<feature type="transmembrane region" description="Helical" evidence="2">
    <location>
        <begin position="62"/>
        <end position="83"/>
    </location>
</feature>
<keyword evidence="2" id="KW-0472">Membrane</keyword>
<name>A0A183G8M3_HELPZ</name>
<evidence type="ECO:0000313" key="4">
    <source>
        <dbReference type="Proteomes" id="UP000050761"/>
    </source>
</evidence>
<reference evidence="5" key="2">
    <citation type="submission" date="2019-09" db="UniProtKB">
        <authorList>
            <consortium name="WormBaseParasite"/>
        </authorList>
    </citation>
    <scope>IDENTIFICATION</scope>
</reference>
<keyword evidence="2" id="KW-1133">Transmembrane helix</keyword>
<evidence type="ECO:0000256" key="2">
    <source>
        <dbReference type="SAM" id="Phobius"/>
    </source>
</evidence>
<evidence type="ECO:0000313" key="5">
    <source>
        <dbReference type="WBParaSite" id="HPBE_0001823401-mRNA-1"/>
    </source>
</evidence>
<reference evidence="3 4" key="1">
    <citation type="submission" date="2018-11" db="EMBL/GenBank/DDBJ databases">
        <authorList>
            <consortium name="Pathogen Informatics"/>
        </authorList>
    </citation>
    <scope>NUCLEOTIDE SEQUENCE [LARGE SCALE GENOMIC DNA]</scope>
</reference>